<evidence type="ECO:0000313" key="1">
    <source>
        <dbReference type="EMBL" id="MFD2563297.1"/>
    </source>
</evidence>
<accession>A0ABW5LG17</accession>
<dbReference type="Proteomes" id="UP001597319">
    <property type="component" value="Unassembled WGS sequence"/>
</dbReference>
<protein>
    <submittedName>
        <fullName evidence="1">Uncharacterized protein</fullName>
    </submittedName>
</protein>
<comment type="caution">
    <text evidence="1">The sequence shown here is derived from an EMBL/GenBank/DDBJ whole genome shotgun (WGS) entry which is preliminary data.</text>
</comment>
<organism evidence="1 2">
    <name type="scientific">Aquimarina rubra</name>
    <dbReference type="NCBI Taxonomy" id="1920033"/>
    <lineage>
        <taxon>Bacteria</taxon>
        <taxon>Pseudomonadati</taxon>
        <taxon>Bacteroidota</taxon>
        <taxon>Flavobacteriia</taxon>
        <taxon>Flavobacteriales</taxon>
        <taxon>Flavobacteriaceae</taxon>
        <taxon>Aquimarina</taxon>
    </lineage>
</organism>
<dbReference type="RefSeq" id="WP_378292599.1">
    <property type="nucleotide sequence ID" value="NZ_JBHULE010000019.1"/>
</dbReference>
<dbReference type="EMBL" id="JBHULE010000019">
    <property type="protein sequence ID" value="MFD2563297.1"/>
    <property type="molecule type" value="Genomic_DNA"/>
</dbReference>
<keyword evidence="2" id="KW-1185">Reference proteome</keyword>
<sequence>MKKESRKKLTLNKLKIAKLEKISYIRGGGGDDGETILPDPPYSNDRLDPDCWHKGGGDPDDQLIGIHHLA</sequence>
<evidence type="ECO:0000313" key="2">
    <source>
        <dbReference type="Proteomes" id="UP001597319"/>
    </source>
</evidence>
<reference evidence="2" key="1">
    <citation type="journal article" date="2019" name="Int. J. Syst. Evol. Microbiol.">
        <title>The Global Catalogue of Microorganisms (GCM) 10K type strain sequencing project: providing services to taxonomists for standard genome sequencing and annotation.</title>
        <authorList>
            <consortium name="The Broad Institute Genomics Platform"/>
            <consortium name="The Broad Institute Genome Sequencing Center for Infectious Disease"/>
            <person name="Wu L."/>
            <person name="Ma J."/>
        </authorList>
    </citation>
    <scope>NUCLEOTIDE SEQUENCE [LARGE SCALE GENOMIC DNA]</scope>
    <source>
        <strain evidence="2">KCTC 52274</strain>
    </source>
</reference>
<name>A0ABW5LG17_9FLAO</name>
<proteinExistence type="predicted"/>
<gene>
    <name evidence="1" type="ORF">ACFSR1_11520</name>
</gene>